<reference evidence="2 3" key="1">
    <citation type="submission" date="2019-02" db="EMBL/GenBank/DDBJ databases">
        <title>Deep-cultivation of Planctomycetes and their phenomic and genomic characterization uncovers novel biology.</title>
        <authorList>
            <person name="Wiegand S."/>
            <person name="Jogler M."/>
            <person name="Boedeker C."/>
            <person name="Pinto D."/>
            <person name="Vollmers J."/>
            <person name="Rivas-Marin E."/>
            <person name="Kohn T."/>
            <person name="Peeters S.H."/>
            <person name="Heuer A."/>
            <person name="Rast P."/>
            <person name="Oberbeckmann S."/>
            <person name="Bunk B."/>
            <person name="Jeske O."/>
            <person name="Meyerdierks A."/>
            <person name="Storesund J.E."/>
            <person name="Kallscheuer N."/>
            <person name="Luecker S."/>
            <person name="Lage O.M."/>
            <person name="Pohl T."/>
            <person name="Merkel B.J."/>
            <person name="Hornburger P."/>
            <person name="Mueller R.-W."/>
            <person name="Bruemmer F."/>
            <person name="Labrenz M."/>
            <person name="Spormann A.M."/>
            <person name="Op den Camp H."/>
            <person name="Overmann J."/>
            <person name="Amann R."/>
            <person name="Jetten M.S.M."/>
            <person name="Mascher T."/>
            <person name="Medema M.H."/>
            <person name="Devos D.P."/>
            <person name="Kaster A.-K."/>
            <person name="Ovreas L."/>
            <person name="Rohde M."/>
            <person name="Galperin M.Y."/>
            <person name="Jogler C."/>
        </authorList>
    </citation>
    <scope>NUCLEOTIDE SEQUENCE [LARGE SCALE GENOMIC DNA]</scope>
    <source>
        <strain evidence="2 3">HG15A2</strain>
    </source>
</reference>
<accession>A0A517MXR3</accession>
<dbReference type="OrthoDB" id="278760at2"/>
<proteinExistence type="predicted"/>
<evidence type="ECO:0000313" key="2">
    <source>
        <dbReference type="EMBL" id="QDS99661.1"/>
    </source>
</evidence>
<dbReference type="KEGG" id="amob:HG15A2_29880"/>
<evidence type="ECO:0000313" key="3">
    <source>
        <dbReference type="Proteomes" id="UP000319852"/>
    </source>
</evidence>
<dbReference type="EMBL" id="CP036263">
    <property type="protein sequence ID" value="QDS99661.1"/>
    <property type="molecule type" value="Genomic_DNA"/>
</dbReference>
<keyword evidence="1" id="KW-0812">Transmembrane</keyword>
<sequence>MSYSLFGYLILAQGNRLEQMGRGMRAARERVQLVDLWPMALALLVIIVGVTAYKAWKKRNDFREKCNNPKKLFRELCAIHELNVSQRLLLSSLAEACEFDQPAQVFLVPSVFEYNVPAKLSSKADQLRALRTQLF</sequence>
<evidence type="ECO:0000256" key="1">
    <source>
        <dbReference type="SAM" id="Phobius"/>
    </source>
</evidence>
<feature type="transmembrane region" description="Helical" evidence="1">
    <location>
        <begin position="36"/>
        <end position="56"/>
    </location>
</feature>
<keyword evidence="1" id="KW-1133">Transmembrane helix</keyword>
<keyword evidence="1" id="KW-0472">Membrane</keyword>
<dbReference type="AlphaFoldDB" id="A0A517MXR3"/>
<organism evidence="2 3">
    <name type="scientific">Adhaeretor mobilis</name>
    <dbReference type="NCBI Taxonomy" id="1930276"/>
    <lineage>
        <taxon>Bacteria</taxon>
        <taxon>Pseudomonadati</taxon>
        <taxon>Planctomycetota</taxon>
        <taxon>Planctomycetia</taxon>
        <taxon>Pirellulales</taxon>
        <taxon>Lacipirellulaceae</taxon>
        <taxon>Adhaeretor</taxon>
    </lineage>
</organism>
<dbReference type="Proteomes" id="UP000319852">
    <property type="component" value="Chromosome"/>
</dbReference>
<protein>
    <submittedName>
        <fullName evidence="2">Uncharacterized protein</fullName>
    </submittedName>
</protein>
<gene>
    <name evidence="2" type="ORF">HG15A2_29880</name>
</gene>
<name>A0A517MXR3_9BACT</name>
<dbReference type="RefSeq" id="WP_145060842.1">
    <property type="nucleotide sequence ID" value="NZ_CP036263.1"/>
</dbReference>
<keyword evidence="3" id="KW-1185">Reference proteome</keyword>